<organism evidence="2 3">
    <name type="scientific">Paenibacillus sabinae T27</name>
    <dbReference type="NCBI Taxonomy" id="1268072"/>
    <lineage>
        <taxon>Bacteria</taxon>
        <taxon>Bacillati</taxon>
        <taxon>Bacillota</taxon>
        <taxon>Bacilli</taxon>
        <taxon>Bacillales</taxon>
        <taxon>Paenibacillaceae</taxon>
        <taxon>Paenibacillus</taxon>
    </lineage>
</organism>
<dbReference type="KEGG" id="psab:PSAB_02120"/>
<keyword evidence="1" id="KW-0812">Transmembrane</keyword>
<evidence type="ECO:0000313" key="2">
    <source>
        <dbReference type="EMBL" id="AHV95360.1"/>
    </source>
</evidence>
<feature type="transmembrane region" description="Helical" evidence="1">
    <location>
        <begin position="210"/>
        <end position="230"/>
    </location>
</feature>
<dbReference type="eggNOG" id="ENOG5033C3C">
    <property type="taxonomic scope" value="Bacteria"/>
</dbReference>
<reference evidence="2 3" key="1">
    <citation type="journal article" date="2014" name="PLoS Genet.">
        <title>Comparative Genomic Analysis of N2-Fixing and Non-N2-Fixing Paenibacillus spp.: Organization, Evolution and Expression of the Nitrogen Fixation Genes.</title>
        <authorList>
            <person name="Xie J.B."/>
            <person name="Du Z."/>
            <person name="Bai L."/>
            <person name="Tian C."/>
            <person name="Zhang Y."/>
            <person name="Xie J.Y."/>
            <person name="Wang T."/>
            <person name="Liu X."/>
            <person name="Chen X."/>
            <person name="Cheng Q."/>
            <person name="Chen S."/>
            <person name="Li J."/>
        </authorList>
    </citation>
    <scope>NUCLEOTIDE SEQUENCE [LARGE SCALE GENOMIC DNA]</scope>
    <source>
        <strain evidence="2 3">T27</strain>
    </source>
</reference>
<gene>
    <name evidence="2" type="ORF">PSAB_02120</name>
</gene>
<dbReference type="AlphaFoldDB" id="X4ZF47"/>
<dbReference type="PATRIC" id="fig|1268072.3.peg.450"/>
<dbReference type="EMBL" id="CP004078">
    <property type="protein sequence ID" value="AHV95360.1"/>
    <property type="molecule type" value="Genomic_DNA"/>
</dbReference>
<evidence type="ECO:0000313" key="3">
    <source>
        <dbReference type="Proteomes" id="UP000019772"/>
    </source>
</evidence>
<proteinExistence type="predicted"/>
<dbReference type="OrthoDB" id="2678055at2"/>
<protein>
    <recommendedName>
        <fullName evidence="4">ABC-2 family transporter protein</fullName>
    </recommendedName>
</protein>
<name>X4ZF47_9BACL</name>
<keyword evidence="3" id="KW-1185">Reference proteome</keyword>
<sequence length="243" mass="27319">MQTLKDSWFMIRGDYRGDKMGILLKLLFSIVFMGYLGGLTGMVINDSIGNHERMAIADYLLLALPPMLGFTYCRQHAAKYWSGDTYTKMLAYLSSLPIPPNVILCKRKLQSLASFGLNGVLFFGLVYAICNHLRDDLSLLGYLVFALTWTGFGLLLTGLYIFIEFSCSGRTYFWFIMLMLLLAFGAAMLVKFSGGNLLLYSISCSKEWGLLSPLMWGTLLAGTVSVQLFSKWTIHRLKSRDLA</sequence>
<dbReference type="Proteomes" id="UP000019772">
    <property type="component" value="Chromosome"/>
</dbReference>
<dbReference type="HOGENOM" id="CLU_100574_0_0_9"/>
<keyword evidence="1" id="KW-1133">Transmembrane helix</keyword>
<feature type="transmembrane region" description="Helical" evidence="1">
    <location>
        <begin position="115"/>
        <end position="134"/>
    </location>
</feature>
<feature type="transmembrane region" description="Helical" evidence="1">
    <location>
        <begin position="140"/>
        <end position="163"/>
    </location>
</feature>
<dbReference type="STRING" id="1268072.PSAB_02120"/>
<keyword evidence="1" id="KW-0472">Membrane</keyword>
<feature type="transmembrane region" description="Helical" evidence="1">
    <location>
        <begin position="56"/>
        <end position="73"/>
    </location>
</feature>
<evidence type="ECO:0000256" key="1">
    <source>
        <dbReference type="SAM" id="Phobius"/>
    </source>
</evidence>
<feature type="transmembrane region" description="Helical" evidence="1">
    <location>
        <begin position="21"/>
        <end position="44"/>
    </location>
</feature>
<evidence type="ECO:0008006" key="4">
    <source>
        <dbReference type="Google" id="ProtNLM"/>
    </source>
</evidence>
<accession>X4ZF47</accession>
<dbReference type="RefSeq" id="WP_025332955.1">
    <property type="nucleotide sequence ID" value="NZ_CP004078.1"/>
</dbReference>
<feature type="transmembrane region" description="Helical" evidence="1">
    <location>
        <begin position="172"/>
        <end position="190"/>
    </location>
</feature>